<dbReference type="CDD" id="cd00268">
    <property type="entry name" value="DEADc"/>
    <property type="match status" value="1"/>
</dbReference>
<evidence type="ECO:0000256" key="3">
    <source>
        <dbReference type="ARBA" id="ARBA00012552"/>
    </source>
</evidence>
<keyword evidence="7" id="KW-0547">Nucleotide-binding</keyword>
<dbReference type="Pfam" id="PF00271">
    <property type="entry name" value="Helicase_C"/>
    <property type="match status" value="1"/>
</dbReference>
<evidence type="ECO:0000259" key="16">
    <source>
        <dbReference type="PROSITE" id="PS51192"/>
    </source>
</evidence>
<dbReference type="PANTHER" id="PTHR47958">
    <property type="entry name" value="ATP-DEPENDENT RNA HELICASE DBP3"/>
    <property type="match status" value="1"/>
</dbReference>
<evidence type="ECO:0000256" key="10">
    <source>
        <dbReference type="ARBA" id="ARBA00022806"/>
    </source>
</evidence>
<dbReference type="SUPFAM" id="SSF52540">
    <property type="entry name" value="P-loop containing nucleoside triphosphate hydrolases"/>
    <property type="match status" value="1"/>
</dbReference>
<dbReference type="Pfam" id="PF04500">
    <property type="entry name" value="FLYWCH"/>
    <property type="match status" value="1"/>
</dbReference>
<protein>
    <recommendedName>
        <fullName evidence="3">RNA helicase</fullName>
        <ecNumber evidence="3">3.6.4.13</ecNumber>
    </recommendedName>
</protein>
<comment type="subcellular location">
    <subcellularLocation>
        <location evidence="1">Nucleus</location>
        <location evidence="1">Nucleolus</location>
    </subcellularLocation>
</comment>
<evidence type="ECO:0000259" key="18">
    <source>
        <dbReference type="PROSITE" id="PS51195"/>
    </source>
</evidence>
<evidence type="ECO:0000256" key="1">
    <source>
        <dbReference type="ARBA" id="ARBA00004604"/>
    </source>
</evidence>
<dbReference type="GO" id="GO:0003724">
    <property type="term" value="F:RNA helicase activity"/>
    <property type="evidence" value="ECO:0007669"/>
    <property type="project" value="UniProtKB-EC"/>
</dbReference>
<dbReference type="SMART" id="SM00487">
    <property type="entry name" value="DEXDc"/>
    <property type="match status" value="1"/>
</dbReference>
<feature type="domain" description="DEAD-box RNA helicase Q" evidence="18">
    <location>
        <begin position="484"/>
        <end position="512"/>
    </location>
</feature>
<evidence type="ECO:0000256" key="6">
    <source>
        <dbReference type="ARBA" id="ARBA00022723"/>
    </source>
</evidence>
<keyword evidence="19" id="KW-1185">Reference proteome</keyword>
<dbReference type="InterPro" id="IPR027417">
    <property type="entry name" value="P-loop_NTPase"/>
</dbReference>
<evidence type="ECO:0000256" key="4">
    <source>
        <dbReference type="ARBA" id="ARBA00022517"/>
    </source>
</evidence>
<dbReference type="Proteomes" id="UP000887563">
    <property type="component" value="Unplaced"/>
</dbReference>
<dbReference type="Gene3D" id="2.20.25.240">
    <property type="match status" value="1"/>
</dbReference>
<comment type="similarity">
    <text evidence="2">Belongs to the DEAD box helicase family. DDX5/DBP2 subfamily.</text>
</comment>
<keyword evidence="13" id="KW-0539">Nucleus</keyword>
<dbReference type="GO" id="GO:0016787">
    <property type="term" value="F:hydrolase activity"/>
    <property type="evidence" value="ECO:0007669"/>
    <property type="project" value="UniProtKB-KW"/>
</dbReference>
<keyword evidence="4" id="KW-0690">Ribosome biogenesis</keyword>
<evidence type="ECO:0000256" key="14">
    <source>
        <dbReference type="ARBA" id="ARBA00037449"/>
    </source>
</evidence>
<feature type="domain" description="Helicase ATP-binding" evidence="16">
    <location>
        <begin position="516"/>
        <end position="698"/>
    </location>
</feature>
<dbReference type="PROSITE" id="PS51195">
    <property type="entry name" value="Q_MOTIF"/>
    <property type="match status" value="1"/>
</dbReference>
<dbReference type="InterPro" id="IPR014001">
    <property type="entry name" value="Helicase_ATP-bd"/>
</dbReference>
<dbReference type="InterPro" id="IPR014014">
    <property type="entry name" value="RNA_helicase_DEAD_Q_motif"/>
</dbReference>
<dbReference type="EC" id="3.6.4.13" evidence="3"/>
<dbReference type="Pfam" id="PF00270">
    <property type="entry name" value="DEAD"/>
    <property type="match status" value="1"/>
</dbReference>
<feature type="short sequence motif" description="Q motif" evidence="15">
    <location>
        <begin position="484"/>
        <end position="512"/>
    </location>
</feature>
<keyword evidence="12" id="KW-0067">ATP-binding</keyword>
<keyword evidence="10" id="KW-0347">Helicase</keyword>
<feature type="domain" description="Helicase C-terminal" evidence="17">
    <location>
        <begin position="742"/>
        <end position="888"/>
    </location>
</feature>
<dbReference type="InterPro" id="IPR044742">
    <property type="entry name" value="DEAD/DEAH_RhlB"/>
</dbReference>
<evidence type="ECO:0000256" key="11">
    <source>
        <dbReference type="ARBA" id="ARBA00022833"/>
    </source>
</evidence>
<keyword evidence="11" id="KW-0862">Zinc</keyword>
<dbReference type="PROSITE" id="PS51192">
    <property type="entry name" value="HELICASE_ATP_BIND_1"/>
    <property type="match status" value="1"/>
</dbReference>
<dbReference type="InterPro" id="IPR007588">
    <property type="entry name" value="Znf_FLYWCH"/>
</dbReference>
<dbReference type="Pfam" id="PF10551">
    <property type="entry name" value="MULE"/>
    <property type="match status" value="1"/>
</dbReference>
<dbReference type="Gene3D" id="3.40.50.300">
    <property type="entry name" value="P-loop containing nucleotide triphosphate hydrolases"/>
    <property type="match status" value="2"/>
</dbReference>
<keyword evidence="9" id="KW-0378">Hydrolase</keyword>
<dbReference type="SMART" id="SM00490">
    <property type="entry name" value="HELICc"/>
    <property type="match status" value="1"/>
</dbReference>
<name>A0A914LZA3_MELIC</name>
<evidence type="ECO:0000256" key="12">
    <source>
        <dbReference type="ARBA" id="ARBA00022840"/>
    </source>
</evidence>
<evidence type="ECO:0000256" key="7">
    <source>
        <dbReference type="ARBA" id="ARBA00022741"/>
    </source>
</evidence>
<dbReference type="InterPro" id="IPR018289">
    <property type="entry name" value="MULE_transposase_dom"/>
</dbReference>
<organism evidence="19 20">
    <name type="scientific">Meloidogyne incognita</name>
    <name type="common">Southern root-knot nematode worm</name>
    <name type="synonym">Oxyuris incognita</name>
    <dbReference type="NCBI Taxonomy" id="6306"/>
    <lineage>
        <taxon>Eukaryota</taxon>
        <taxon>Metazoa</taxon>
        <taxon>Ecdysozoa</taxon>
        <taxon>Nematoda</taxon>
        <taxon>Chromadorea</taxon>
        <taxon>Rhabditida</taxon>
        <taxon>Tylenchina</taxon>
        <taxon>Tylenchomorpha</taxon>
        <taxon>Tylenchoidea</taxon>
        <taxon>Meloidogynidae</taxon>
        <taxon>Meloidogyninae</taxon>
        <taxon>Meloidogyne</taxon>
        <taxon>Meloidogyne incognita group</taxon>
    </lineage>
</organism>
<dbReference type="PROSITE" id="PS51194">
    <property type="entry name" value="HELICASE_CTER"/>
    <property type="match status" value="1"/>
</dbReference>
<dbReference type="GO" id="GO:0043186">
    <property type="term" value="C:P granule"/>
    <property type="evidence" value="ECO:0007669"/>
    <property type="project" value="UniProtKB-ARBA"/>
</dbReference>
<evidence type="ECO:0000259" key="17">
    <source>
        <dbReference type="PROSITE" id="PS51194"/>
    </source>
</evidence>
<dbReference type="PROSITE" id="PS00039">
    <property type="entry name" value="DEAD_ATP_HELICASE"/>
    <property type="match status" value="1"/>
</dbReference>
<evidence type="ECO:0000256" key="15">
    <source>
        <dbReference type="PROSITE-ProRule" id="PRU00552"/>
    </source>
</evidence>
<dbReference type="InterPro" id="IPR001650">
    <property type="entry name" value="Helicase_C-like"/>
</dbReference>
<evidence type="ECO:0000313" key="20">
    <source>
        <dbReference type="WBParaSite" id="Minc3s00826g17818"/>
    </source>
</evidence>
<evidence type="ECO:0000256" key="9">
    <source>
        <dbReference type="ARBA" id="ARBA00022801"/>
    </source>
</evidence>
<dbReference type="InterPro" id="IPR000629">
    <property type="entry name" value="RNA-helicase_DEAD-box_CS"/>
</dbReference>
<accession>A0A914LZA3</accession>
<evidence type="ECO:0000256" key="8">
    <source>
        <dbReference type="ARBA" id="ARBA00022771"/>
    </source>
</evidence>
<keyword evidence="8" id="KW-0863">Zinc-finger</keyword>
<keyword evidence="5" id="KW-0698">rRNA processing</keyword>
<evidence type="ECO:0000256" key="5">
    <source>
        <dbReference type="ARBA" id="ARBA00022552"/>
    </source>
</evidence>
<reference evidence="20" key="1">
    <citation type="submission" date="2022-11" db="UniProtKB">
        <authorList>
            <consortium name="WormBaseParasite"/>
        </authorList>
    </citation>
    <scope>IDENTIFICATION</scope>
</reference>
<dbReference type="GO" id="GO:0003676">
    <property type="term" value="F:nucleic acid binding"/>
    <property type="evidence" value="ECO:0007669"/>
    <property type="project" value="InterPro"/>
</dbReference>
<dbReference type="CDD" id="cd18787">
    <property type="entry name" value="SF2_C_DEAD"/>
    <property type="match status" value="1"/>
</dbReference>
<dbReference type="WBParaSite" id="Minc3s00826g17818">
    <property type="protein sequence ID" value="Minc3s00826g17818"/>
    <property type="gene ID" value="Minc3s00826g17818"/>
</dbReference>
<keyword evidence="6" id="KW-0479">Metal-binding</keyword>
<dbReference type="GO" id="GO:0008270">
    <property type="term" value="F:zinc ion binding"/>
    <property type="evidence" value="ECO:0007669"/>
    <property type="project" value="UniProtKB-KW"/>
</dbReference>
<comment type="function">
    <text evidence="14">ATP-dependent RNA helicase required for 60S ribosomal subunit synthesis. Involved in efficient pre-rRNA processing, predominantly at site A3, which is necessary for the normal formation of 25S and 5.8S rRNAs.</text>
</comment>
<evidence type="ECO:0000256" key="13">
    <source>
        <dbReference type="ARBA" id="ARBA00023242"/>
    </source>
</evidence>
<sequence length="1094" mass="124975">MLSSNKNHEKYTHNGYCYVKDRDSADGHLIFWRCDERGNGCKGRIWTTSCQNREFVRLVTDHSCSTTGDAAKVSVQQIMTNVRQRAATTMENPAQIRSNVVQGASTAVLGQLQNKSAMRKIVKRVRLQQQQAPRNPDNRATLVIPFDYSRYESEPGFYEQFLLADSGEGDEERILIFGRESFQDWFHLIEELYVDGTFLICPALFYQFFVVLARRNDYVLPIFYCLLPNKTENTYTRTFGMIRTIYPNLNPDSISVDFELAIHNAIRTIFPESHIRGCFFHLFSNLKKHLSSLNLLNHYNTNPEFALNSRMIVSLAFVPQNDLLEALNMLENYLPLELEPILAYFTNTYIGRQKKYLCDKVACDKVGLRQSGLRQSGRDNVVATKWPATKAVLVTISMTTQKTGNFFSQIFSEIPDLEKEEKSRQESNSIKRAIRQLFIPDSKTADQLFDASLQIAAGPHFQSVKNEDVHIYRGEEKLTIKFPQSFEECNFDLSIMDNIKKKNYKTPTQIQAAMIPLIRDTDYDILGHSQTGTGKTAAFLLPIIDEIHKGHQSGQITFNSDSPYVIVLATTRELVMQLFEDALAFASGTSVSVAYAIGDMPSGYSIRTLKKGCDIFIATMGKLCDYLAYSVVTTYKMKYFVLDEADRFLSKQCALDDLRRLNDFGYLKQKHRTIMLSATFDVETLNDVKNEFMAENHCWVRAGAVNQVVNTITQKILKVAHFQKRQTLLKILLEKSTNLNQPFEETIYKTEKTVIFIHGRRECDRLSIVLACEGFRVIPVNTHRTLKQRTEAVEKFKKGEYDILVSNDLLARGMNFPNVDHVINYDLPTPENLVQYIHAVGRTGRAGNAGLATSFFDPFGPDSLLAKSLIVILEQSMQVVPEFLRDIVRHQQRIAEQCEQYQNSDTYEEIGLECEPTTISDMDFTKDASECSSSAGKSFSQDSLNARILLKACRDAESKSLISITETSSSKSFDNQVDEQEIQKQLKFLNAYLDSSDINLVCQQDRRHFSLQNEIVSITPNSKFEAIKTQIIDTESQMNTKMERGYNELRRLVMKRIDAITLKQSTFISEISKRIDILEQQTKKNSHRKRTSES</sequence>
<dbReference type="AlphaFoldDB" id="A0A914LZA3"/>
<evidence type="ECO:0000256" key="2">
    <source>
        <dbReference type="ARBA" id="ARBA00009334"/>
    </source>
</evidence>
<dbReference type="GO" id="GO:0005524">
    <property type="term" value="F:ATP binding"/>
    <property type="evidence" value="ECO:0007669"/>
    <property type="project" value="UniProtKB-KW"/>
</dbReference>
<proteinExistence type="inferred from homology"/>
<evidence type="ECO:0000313" key="19">
    <source>
        <dbReference type="Proteomes" id="UP000887563"/>
    </source>
</evidence>
<dbReference type="InterPro" id="IPR011545">
    <property type="entry name" value="DEAD/DEAH_box_helicase_dom"/>
</dbReference>